<keyword evidence="3" id="KW-1185">Reference proteome</keyword>
<reference evidence="3" key="2">
    <citation type="submission" date="2015-01" db="EMBL/GenBank/DDBJ databases">
        <title>Evolutionary Origins and Diversification of the Mycorrhizal Mutualists.</title>
        <authorList>
            <consortium name="DOE Joint Genome Institute"/>
            <consortium name="Mycorrhizal Genomics Consortium"/>
            <person name="Kohler A."/>
            <person name="Kuo A."/>
            <person name="Nagy L.G."/>
            <person name="Floudas D."/>
            <person name="Copeland A."/>
            <person name="Barry K.W."/>
            <person name="Cichocki N."/>
            <person name="Veneault-Fourrey C."/>
            <person name="LaButti K."/>
            <person name="Lindquist E.A."/>
            <person name="Lipzen A."/>
            <person name="Lundell T."/>
            <person name="Morin E."/>
            <person name="Murat C."/>
            <person name="Riley R."/>
            <person name="Ohm R."/>
            <person name="Sun H."/>
            <person name="Tunlid A."/>
            <person name="Henrissat B."/>
            <person name="Grigoriev I.V."/>
            <person name="Hibbett D.S."/>
            <person name="Martin F."/>
        </authorList>
    </citation>
    <scope>NUCLEOTIDE SEQUENCE [LARGE SCALE GENOMIC DNA]</scope>
    <source>
        <strain evidence="3">Ve08.2h10</strain>
    </source>
</reference>
<reference evidence="2 3" key="1">
    <citation type="submission" date="2014-04" db="EMBL/GenBank/DDBJ databases">
        <authorList>
            <consortium name="DOE Joint Genome Institute"/>
            <person name="Kuo A."/>
            <person name="Kohler A."/>
            <person name="Jargeat P."/>
            <person name="Nagy L.G."/>
            <person name="Floudas D."/>
            <person name="Copeland A."/>
            <person name="Barry K.W."/>
            <person name="Cichocki N."/>
            <person name="Veneault-Fourrey C."/>
            <person name="LaButti K."/>
            <person name="Lindquist E.A."/>
            <person name="Lipzen A."/>
            <person name="Lundell T."/>
            <person name="Morin E."/>
            <person name="Murat C."/>
            <person name="Sun H."/>
            <person name="Tunlid A."/>
            <person name="Henrissat B."/>
            <person name="Grigoriev I.V."/>
            <person name="Hibbett D.S."/>
            <person name="Martin F."/>
            <person name="Nordberg H.P."/>
            <person name="Cantor M.N."/>
            <person name="Hua S.X."/>
        </authorList>
    </citation>
    <scope>NUCLEOTIDE SEQUENCE [LARGE SCALE GENOMIC DNA]</scope>
    <source>
        <strain evidence="2 3">Ve08.2h10</strain>
    </source>
</reference>
<keyword evidence="1" id="KW-0812">Transmembrane</keyword>
<accession>A0A0D0DRA2</accession>
<keyword evidence="1" id="KW-0472">Membrane</keyword>
<evidence type="ECO:0000313" key="3">
    <source>
        <dbReference type="Proteomes" id="UP000054538"/>
    </source>
</evidence>
<gene>
    <name evidence="2" type="ORF">PAXRUDRAFT_778260</name>
</gene>
<feature type="transmembrane region" description="Helical" evidence="1">
    <location>
        <begin position="20"/>
        <end position="37"/>
    </location>
</feature>
<dbReference type="OrthoDB" id="2669721at2759"/>
<organism evidence="2 3">
    <name type="scientific">Paxillus rubicundulus Ve08.2h10</name>
    <dbReference type="NCBI Taxonomy" id="930991"/>
    <lineage>
        <taxon>Eukaryota</taxon>
        <taxon>Fungi</taxon>
        <taxon>Dikarya</taxon>
        <taxon>Basidiomycota</taxon>
        <taxon>Agaricomycotina</taxon>
        <taxon>Agaricomycetes</taxon>
        <taxon>Agaricomycetidae</taxon>
        <taxon>Boletales</taxon>
        <taxon>Paxilineae</taxon>
        <taxon>Paxillaceae</taxon>
        <taxon>Paxillus</taxon>
    </lineage>
</organism>
<protein>
    <submittedName>
        <fullName evidence="2">Uncharacterized protein</fullName>
    </submittedName>
</protein>
<dbReference type="STRING" id="930991.A0A0D0DRA2"/>
<sequence>MTDQPPHNIAEKINHGYKVWEFWLFLYAISAVLYGHLPDWVWEYYHKLVQAVCIVLQHTITLGKVHVADQLFLDLRDCIVSTAEDMGGGYALLKFQDHMAHTTTVQEGWAIYEYVEQHYPDSEPHHQLLPNGTIHVVHWACIRLPNGQIGCCQWKEEQHKDACKACNVQLKLNGTRQFGKVCYFIEC</sequence>
<evidence type="ECO:0000313" key="2">
    <source>
        <dbReference type="EMBL" id="KIK95413.1"/>
    </source>
</evidence>
<dbReference type="AlphaFoldDB" id="A0A0D0DRA2"/>
<evidence type="ECO:0000256" key="1">
    <source>
        <dbReference type="SAM" id="Phobius"/>
    </source>
</evidence>
<dbReference type="EMBL" id="KN825043">
    <property type="protein sequence ID" value="KIK95413.1"/>
    <property type="molecule type" value="Genomic_DNA"/>
</dbReference>
<dbReference type="Proteomes" id="UP000054538">
    <property type="component" value="Unassembled WGS sequence"/>
</dbReference>
<proteinExistence type="predicted"/>
<dbReference type="InParanoid" id="A0A0D0DRA2"/>
<name>A0A0D0DRA2_9AGAM</name>
<keyword evidence="1" id="KW-1133">Transmembrane helix</keyword>
<dbReference type="HOGENOM" id="CLU_1448156_0_0_1"/>